<accession>A0A7W9SR07</accession>
<dbReference type="Proteomes" id="UP000520814">
    <property type="component" value="Unassembled WGS sequence"/>
</dbReference>
<dbReference type="GO" id="GO:0004519">
    <property type="term" value="F:endonuclease activity"/>
    <property type="evidence" value="ECO:0007669"/>
    <property type="project" value="UniProtKB-KW"/>
</dbReference>
<dbReference type="InterPro" id="IPR011856">
    <property type="entry name" value="tRNA_endonuc-like_dom_sf"/>
</dbReference>
<dbReference type="RefSeq" id="WP_184197814.1">
    <property type="nucleotide sequence ID" value="NZ_JACHGW010000003.1"/>
</dbReference>
<gene>
    <name evidence="3" type="ORF">HNQ39_003047</name>
</gene>
<dbReference type="SUPFAM" id="SSF52980">
    <property type="entry name" value="Restriction endonuclease-like"/>
    <property type="match status" value="1"/>
</dbReference>
<evidence type="ECO:0000313" key="3">
    <source>
        <dbReference type="EMBL" id="MBB6051237.1"/>
    </source>
</evidence>
<keyword evidence="4" id="KW-1185">Reference proteome</keyword>
<name>A0A7W9SR07_ARMRO</name>
<evidence type="ECO:0000256" key="1">
    <source>
        <dbReference type="ARBA" id="ARBA00006738"/>
    </source>
</evidence>
<dbReference type="PANTHER" id="PTHR34039:SF1">
    <property type="entry name" value="UPF0102 PROTEIN YRAN"/>
    <property type="match status" value="1"/>
</dbReference>
<keyword evidence="3" id="KW-0255">Endonuclease</keyword>
<keyword evidence="3" id="KW-0378">Hydrolase</keyword>
<dbReference type="HAMAP" id="MF_00048">
    <property type="entry name" value="UPF0102"/>
    <property type="match status" value="1"/>
</dbReference>
<dbReference type="AlphaFoldDB" id="A0A7W9SR07"/>
<dbReference type="Pfam" id="PF02021">
    <property type="entry name" value="UPF0102"/>
    <property type="match status" value="1"/>
</dbReference>
<proteinExistence type="inferred from homology"/>
<comment type="caution">
    <text evidence="3">The sequence shown here is derived from an EMBL/GenBank/DDBJ whole genome shotgun (WGS) entry which is preliminary data.</text>
</comment>
<sequence>MSSTRAVGTLGEEAAVAFLERRGLRLVDTNVQFGPKSGLKGELDIIAWDDDTLAFIEVKTRHGRPGRVAPSENITPAKRRQLALLAHTYAARHGLLESDDLSLRFDVVSVFLGDDNTVLAVHHTKGAFIDGD</sequence>
<protein>
    <recommendedName>
        <fullName evidence="2">UPF0102 protein HNQ39_003047</fullName>
    </recommendedName>
</protein>
<evidence type="ECO:0000256" key="2">
    <source>
        <dbReference type="HAMAP-Rule" id="MF_00048"/>
    </source>
</evidence>
<organism evidence="3 4">
    <name type="scientific">Armatimonas rosea</name>
    <dbReference type="NCBI Taxonomy" id="685828"/>
    <lineage>
        <taxon>Bacteria</taxon>
        <taxon>Bacillati</taxon>
        <taxon>Armatimonadota</taxon>
        <taxon>Armatimonadia</taxon>
        <taxon>Armatimonadales</taxon>
        <taxon>Armatimonadaceae</taxon>
        <taxon>Armatimonas</taxon>
    </lineage>
</organism>
<comment type="similarity">
    <text evidence="1 2">Belongs to the UPF0102 family.</text>
</comment>
<dbReference type="EMBL" id="JACHGW010000003">
    <property type="protein sequence ID" value="MBB6051237.1"/>
    <property type="molecule type" value="Genomic_DNA"/>
</dbReference>
<dbReference type="InterPro" id="IPR003509">
    <property type="entry name" value="UPF0102_YraN-like"/>
</dbReference>
<dbReference type="InterPro" id="IPR011335">
    <property type="entry name" value="Restrct_endonuc-II-like"/>
</dbReference>
<reference evidence="3 4" key="1">
    <citation type="submission" date="2020-08" db="EMBL/GenBank/DDBJ databases">
        <title>Genomic Encyclopedia of Type Strains, Phase IV (KMG-IV): sequencing the most valuable type-strain genomes for metagenomic binning, comparative biology and taxonomic classification.</title>
        <authorList>
            <person name="Goeker M."/>
        </authorList>
    </citation>
    <scope>NUCLEOTIDE SEQUENCE [LARGE SCALE GENOMIC DNA]</scope>
    <source>
        <strain evidence="3 4">DSM 23562</strain>
    </source>
</reference>
<dbReference type="Gene3D" id="3.40.1350.10">
    <property type="match status" value="1"/>
</dbReference>
<evidence type="ECO:0000313" key="4">
    <source>
        <dbReference type="Proteomes" id="UP000520814"/>
    </source>
</evidence>
<dbReference type="PANTHER" id="PTHR34039">
    <property type="entry name" value="UPF0102 PROTEIN YRAN"/>
    <property type="match status" value="1"/>
</dbReference>
<keyword evidence="3" id="KW-0540">Nuclease</keyword>
<dbReference type="GO" id="GO:0003676">
    <property type="term" value="F:nucleic acid binding"/>
    <property type="evidence" value="ECO:0007669"/>
    <property type="project" value="InterPro"/>
</dbReference>